<evidence type="ECO:0000313" key="2">
    <source>
        <dbReference type="EMBL" id="SHH45003.1"/>
    </source>
</evidence>
<dbReference type="Proteomes" id="UP000184526">
    <property type="component" value="Unassembled WGS sequence"/>
</dbReference>
<dbReference type="EMBL" id="FQXP01000003">
    <property type="protein sequence ID" value="SHH45003.1"/>
    <property type="molecule type" value="Genomic_DNA"/>
</dbReference>
<evidence type="ECO:0000313" key="3">
    <source>
        <dbReference type="Proteomes" id="UP000184526"/>
    </source>
</evidence>
<dbReference type="NCBIfam" id="TIGR02532">
    <property type="entry name" value="IV_pilin_GFxxxE"/>
    <property type="match status" value="1"/>
</dbReference>
<keyword evidence="3" id="KW-1185">Reference proteome</keyword>
<protein>
    <submittedName>
        <fullName evidence="2">Prepilin-type N-terminal cleavage/methylation domain-containing protein</fullName>
    </submittedName>
</protein>
<organism evidence="2 3">
    <name type="scientific">Clostridium collagenovorans DSM 3089</name>
    <dbReference type="NCBI Taxonomy" id="1121306"/>
    <lineage>
        <taxon>Bacteria</taxon>
        <taxon>Bacillati</taxon>
        <taxon>Bacillota</taxon>
        <taxon>Clostridia</taxon>
        <taxon>Eubacteriales</taxon>
        <taxon>Clostridiaceae</taxon>
        <taxon>Clostridium</taxon>
    </lineage>
</organism>
<keyword evidence="1" id="KW-0472">Membrane</keyword>
<accession>A0A1M5T3Q4</accession>
<keyword evidence="1" id="KW-0812">Transmembrane</keyword>
<reference evidence="2 3" key="1">
    <citation type="submission" date="2016-11" db="EMBL/GenBank/DDBJ databases">
        <authorList>
            <person name="Jaros S."/>
            <person name="Januszkiewicz K."/>
            <person name="Wedrychowicz H."/>
        </authorList>
    </citation>
    <scope>NUCLEOTIDE SEQUENCE [LARGE SCALE GENOMIC DNA]</scope>
    <source>
        <strain evidence="2 3">DSM 3089</strain>
    </source>
</reference>
<proteinExistence type="predicted"/>
<gene>
    <name evidence="2" type="ORF">SAMN02745196_00413</name>
</gene>
<sequence length="147" mass="16859">MRKNKGFTIMEQMIALGIISIIICICMELLLNSMKGYFSNSNTINDYSLREATLYINQEIASIPDSVVVQDKKISYTSRLIGGRINKKQIFMENNVLYVKDLNTRVKSRIVNNVDEFDTDINGAMVYMYIKLLSGEEIKECIILKNI</sequence>
<dbReference type="RefSeq" id="WP_072829561.1">
    <property type="nucleotide sequence ID" value="NZ_FQXP01000003.1"/>
</dbReference>
<evidence type="ECO:0000256" key="1">
    <source>
        <dbReference type="SAM" id="Phobius"/>
    </source>
</evidence>
<dbReference type="InterPro" id="IPR012902">
    <property type="entry name" value="N_methyl_site"/>
</dbReference>
<dbReference type="AlphaFoldDB" id="A0A1M5T3Q4"/>
<dbReference type="STRING" id="1121306.SAMN02745196_00413"/>
<feature type="transmembrane region" description="Helical" evidence="1">
    <location>
        <begin position="12"/>
        <end position="31"/>
    </location>
</feature>
<name>A0A1M5T3Q4_9CLOT</name>
<keyword evidence="1" id="KW-1133">Transmembrane helix</keyword>